<protein>
    <submittedName>
        <fullName evidence="3">CBS domain-containing protein</fullName>
    </submittedName>
</protein>
<dbReference type="SUPFAM" id="SSF55021">
    <property type="entry name" value="ACT-like"/>
    <property type="match status" value="1"/>
</dbReference>
<gene>
    <name evidence="3" type="ORF">GXN76_02680</name>
</gene>
<dbReference type="RefSeq" id="WP_173220260.1">
    <property type="nucleotide sequence ID" value="NZ_CP048104.1"/>
</dbReference>
<proteinExistence type="predicted"/>
<dbReference type="AlphaFoldDB" id="A0A7D3XPI3"/>
<dbReference type="Proteomes" id="UP000503088">
    <property type="component" value="Chromosome"/>
</dbReference>
<dbReference type="Pfam" id="PF00571">
    <property type="entry name" value="CBS"/>
    <property type="match status" value="1"/>
</dbReference>
<dbReference type="KEGG" id="kpul:GXN76_02680"/>
<dbReference type="PROSITE" id="PS51371">
    <property type="entry name" value="CBS"/>
    <property type="match status" value="1"/>
</dbReference>
<keyword evidence="4" id="KW-1185">Reference proteome</keyword>
<organism evidence="3 4">
    <name type="scientific">Kroppenstedtia pulmonis</name>
    <dbReference type="NCBI Taxonomy" id="1380685"/>
    <lineage>
        <taxon>Bacteria</taxon>
        <taxon>Bacillati</taxon>
        <taxon>Bacillota</taxon>
        <taxon>Bacilli</taxon>
        <taxon>Bacillales</taxon>
        <taxon>Thermoactinomycetaceae</taxon>
        <taxon>Kroppenstedtia</taxon>
    </lineage>
</organism>
<dbReference type="InterPro" id="IPR046342">
    <property type="entry name" value="CBS_dom_sf"/>
</dbReference>
<dbReference type="EMBL" id="CP048104">
    <property type="protein sequence ID" value="QKG83482.1"/>
    <property type="molecule type" value="Genomic_DNA"/>
</dbReference>
<evidence type="ECO:0000256" key="1">
    <source>
        <dbReference type="PROSITE-ProRule" id="PRU00703"/>
    </source>
</evidence>
<evidence type="ECO:0000259" key="2">
    <source>
        <dbReference type="PROSITE" id="PS51371"/>
    </source>
</evidence>
<name>A0A7D3XPI3_9BACL</name>
<evidence type="ECO:0000313" key="4">
    <source>
        <dbReference type="Proteomes" id="UP000503088"/>
    </source>
</evidence>
<dbReference type="Gene3D" id="3.10.580.10">
    <property type="entry name" value="CBS-domain"/>
    <property type="match status" value="1"/>
</dbReference>
<evidence type="ECO:0000313" key="3">
    <source>
        <dbReference type="EMBL" id="QKG83482.1"/>
    </source>
</evidence>
<sequence>MLIQNCLTPLKDLQTVSLNSSVSTTLKQMKQYNLETIPVLDEDGHFKGITGYSHIFQQYCSKKMPTDFFSQSVSETFQEIPTLTLDSNFEETLPIVVRYPFVPIVNHDDTFLGIVKISTIESALSCTFGHEVEGVRFLIGVFIDKPYVLQHILDSLRPYHVNIVSIVSFDAGDAAARRIMLKITDTPYVKEIVHSLTERGFRILSIQPKATE</sequence>
<dbReference type="SUPFAM" id="SSF54631">
    <property type="entry name" value="CBS-domain pair"/>
    <property type="match status" value="1"/>
</dbReference>
<keyword evidence="1" id="KW-0129">CBS domain</keyword>
<dbReference type="InterPro" id="IPR045865">
    <property type="entry name" value="ACT-like_dom_sf"/>
</dbReference>
<reference evidence="3 4" key="1">
    <citation type="submission" date="2020-01" db="EMBL/GenBank/DDBJ databases">
        <authorList>
            <person name="Gulvik C.A."/>
            <person name="Batra D.G."/>
        </authorList>
    </citation>
    <scope>NUCLEOTIDE SEQUENCE [LARGE SCALE GENOMIC DNA]</scope>
    <source>
        <strain evidence="3 4">W9323</strain>
    </source>
</reference>
<dbReference type="InterPro" id="IPR000644">
    <property type="entry name" value="CBS_dom"/>
</dbReference>
<feature type="domain" description="CBS" evidence="2">
    <location>
        <begin position="7"/>
        <end position="66"/>
    </location>
</feature>
<accession>A0A7D3XPI3</accession>